<dbReference type="SUPFAM" id="SSF52540">
    <property type="entry name" value="P-loop containing nucleoside triphosphate hydrolases"/>
    <property type="match status" value="1"/>
</dbReference>
<evidence type="ECO:0000256" key="3">
    <source>
        <dbReference type="ARBA" id="ARBA00022801"/>
    </source>
</evidence>
<reference evidence="12" key="2">
    <citation type="submission" date="2025-08" db="UniProtKB">
        <authorList>
            <consortium name="RefSeq"/>
        </authorList>
    </citation>
    <scope>IDENTIFICATION</scope>
    <source>
        <tissue evidence="12">Seedling</tissue>
    </source>
</reference>
<dbReference type="PANTHER" id="PTHR45923:SF20">
    <property type="entry name" value="PROTEIN ROOT HAIR DEFECTIVE 3 HOMOLOG 2"/>
    <property type="match status" value="1"/>
</dbReference>
<keyword evidence="6 8" id="KW-0342">GTP-binding</keyword>
<dbReference type="InterPro" id="IPR030386">
    <property type="entry name" value="G_GB1_RHD3_dom"/>
</dbReference>
<dbReference type="EC" id="3.6.5.-" evidence="8"/>
<gene>
    <name evidence="12" type="primary">LOC132803242</name>
</gene>
<evidence type="ECO:0000259" key="10">
    <source>
        <dbReference type="PROSITE" id="PS51715"/>
    </source>
</evidence>
<dbReference type="InterPro" id="IPR046758">
    <property type="entry name" value="Sey1/RHD3-like_3HB"/>
</dbReference>
<dbReference type="CDD" id="cd01851">
    <property type="entry name" value="GBP"/>
    <property type="match status" value="1"/>
</dbReference>
<comment type="subcellular location">
    <subcellularLocation>
        <location evidence="8">Endoplasmic reticulum membrane</location>
        <topology evidence="8">Multi-pass membrane protein</topology>
    </subcellularLocation>
</comment>
<feature type="domain" description="GB1/RHD3-type G" evidence="10">
    <location>
        <begin position="35"/>
        <end position="250"/>
    </location>
</feature>
<feature type="topological domain" description="Cytoplasmic" evidence="8">
    <location>
        <begin position="1"/>
        <end position="681"/>
    </location>
</feature>
<feature type="topological domain" description="Cytoplasmic" evidence="8">
    <location>
        <begin position="727"/>
        <end position="833"/>
    </location>
</feature>
<keyword evidence="11" id="KW-1185">Reference proteome</keyword>
<dbReference type="Pfam" id="PF05879">
    <property type="entry name" value="RHD3_GTPase"/>
    <property type="match status" value="1"/>
</dbReference>
<evidence type="ECO:0000256" key="5">
    <source>
        <dbReference type="ARBA" id="ARBA00022989"/>
    </source>
</evidence>
<evidence type="ECO:0000256" key="1">
    <source>
        <dbReference type="ARBA" id="ARBA00022692"/>
    </source>
</evidence>
<feature type="topological domain" description="Lumenal" evidence="8">
    <location>
        <begin position="703"/>
        <end position="705"/>
    </location>
</feature>
<sequence>MEEDCFATQLIYGDGEFNGDGLESFIKKVNLTDCGLSYAVVAVMGPQSSGKSTLLNHLFKTNFREMDAYSGRSQTTKGVWIAKCIGIEPCTIAMDLEGTDGRERGEEDTTFEKQSALFALAISDIVLINMWCHDIGREHAANKPLLKTVFQVMMRLFSPRKTTLLFVIRDKTKTPFELLEPILREDIQKIWDAVPKPHGHENTHLSEFFNVDVVALSSYEEKEEKFKEEVAQLRQRFMHSISPGGLAGDRRGVVPASGFSFSAQQIWKVIKENKDLDLPAHKVMVATVRCEEIAGEKFNQLTLDKGWLALEKAVERGPIPGFGKKLSSILERYLSEYDSETIYFDEGVRNVKRQQLESAALDFLYPAYAAMLGHLHSKALENFKTGLENSLKKGEGFAASVRACKEYCILEFDQGCADAFVQLAGWDASKIKEKLQRDIDAHASSVCSAQLSELIVNYEKQLSTALTEPIESLLESGGRNTWASIRKLLKRETEAALLEFSSAVAGFDLDEAKITAMEQKIRDYARNVVERKVREEAGKVLIRMKDRFLMVFNHDTDSIPRVWTGKEDIKTITKDARSASLKLLSVMAAIRLDEKPDKIEKILFSSLMDETVALPSSENRSVATSSDPLASSTWEEVPPKDTLITPVQCKSLWKQFKAETEYIVAQAISLQEAHRQNNNWLPPTWAIVAMIILGFNELMLLLRNPLYLIVLFVVYLLSRAIWVQLNVDGDFRHGTLAALLSVSSRFLPTVMNILRRLAEEAGVPPAPQAPQQSQSVVSQSFRNQTPQLNPMPNWISESSVSSNISSTDEGVEYSSPNLIHRRTTNIQEAGNST</sequence>
<dbReference type="Pfam" id="PF20428">
    <property type="entry name" value="Sey1_3HB"/>
    <property type="match status" value="1"/>
</dbReference>
<accession>A0ABM4A4Q7</accession>
<keyword evidence="4 8" id="KW-0256">Endoplasmic reticulum</keyword>
<name>A0ABM4A4Q7_ZIZJJ</name>
<dbReference type="InterPro" id="IPR008803">
    <property type="entry name" value="RHD3/Sey1"/>
</dbReference>
<evidence type="ECO:0000256" key="9">
    <source>
        <dbReference type="SAM" id="Phobius"/>
    </source>
</evidence>
<keyword evidence="5 8" id="KW-1133">Transmembrane helix</keyword>
<comment type="function">
    <text evidence="8">Probable GTP-binding protein that may be involved in cell development.</text>
</comment>
<dbReference type="PROSITE" id="PS51715">
    <property type="entry name" value="G_GB1_RHD3"/>
    <property type="match status" value="1"/>
</dbReference>
<proteinExistence type="inferred from homology"/>
<keyword evidence="1 8" id="KW-0812">Transmembrane</keyword>
<dbReference type="Gene3D" id="3.40.50.300">
    <property type="entry name" value="P-loop containing nucleotide triphosphate hydrolases"/>
    <property type="match status" value="1"/>
</dbReference>
<keyword evidence="2 8" id="KW-0547">Nucleotide-binding</keyword>
<dbReference type="PANTHER" id="PTHR45923">
    <property type="entry name" value="PROTEIN SEY1"/>
    <property type="match status" value="1"/>
</dbReference>
<keyword evidence="7 8" id="KW-0472">Membrane</keyword>
<evidence type="ECO:0000256" key="6">
    <source>
        <dbReference type="ARBA" id="ARBA00023134"/>
    </source>
</evidence>
<keyword evidence="3 8" id="KW-0378">Hydrolase</keyword>
<dbReference type="InterPro" id="IPR027417">
    <property type="entry name" value="P-loop_NTPase"/>
</dbReference>
<dbReference type="Proteomes" id="UP001652623">
    <property type="component" value="Chromosome 1"/>
</dbReference>
<feature type="binding site" evidence="8">
    <location>
        <begin position="45"/>
        <end position="52"/>
    </location>
    <ligand>
        <name>GTP</name>
        <dbReference type="ChEBI" id="CHEBI:37565"/>
    </ligand>
</feature>
<comment type="similarity">
    <text evidence="8">Belongs to the TRAFAC class dynamin-like GTPase superfamily. GB1/RHD3 GTPase family. RHD3 subfamily.</text>
</comment>
<evidence type="ECO:0000256" key="8">
    <source>
        <dbReference type="HAMAP-Rule" id="MF_03109"/>
    </source>
</evidence>
<evidence type="ECO:0000256" key="2">
    <source>
        <dbReference type="ARBA" id="ARBA00022741"/>
    </source>
</evidence>
<dbReference type="RefSeq" id="XP_060671713.1">
    <property type="nucleotide sequence ID" value="XM_060815730.1"/>
</dbReference>
<evidence type="ECO:0000256" key="7">
    <source>
        <dbReference type="ARBA" id="ARBA00023136"/>
    </source>
</evidence>
<feature type="transmembrane region" description="Helical" evidence="9">
    <location>
        <begin position="706"/>
        <end position="725"/>
    </location>
</feature>
<dbReference type="GeneID" id="132803242"/>
<evidence type="ECO:0000313" key="12">
    <source>
        <dbReference type="RefSeq" id="XP_060671713.1"/>
    </source>
</evidence>
<reference evidence="11" key="1">
    <citation type="submission" date="2025-05" db="UniProtKB">
        <authorList>
            <consortium name="RefSeq"/>
        </authorList>
    </citation>
    <scope>NUCLEOTIDE SEQUENCE [LARGE SCALE GENOMIC DNA]</scope>
</reference>
<evidence type="ECO:0000313" key="11">
    <source>
        <dbReference type="Proteomes" id="UP001652623"/>
    </source>
</evidence>
<evidence type="ECO:0000256" key="4">
    <source>
        <dbReference type="ARBA" id="ARBA00022824"/>
    </source>
</evidence>
<dbReference type="HAMAP" id="MF_03109">
    <property type="entry name" value="Sey1"/>
    <property type="match status" value="1"/>
</dbReference>
<protein>
    <recommendedName>
        <fullName evidence="8">Protein ROOT HAIR DEFECTIVE 3 homolog</fullName>
        <ecNumber evidence="8">3.6.5.-</ecNumber>
    </recommendedName>
    <alternativeName>
        <fullName evidence="8">Protein SEY1 homolog</fullName>
    </alternativeName>
</protein>
<organism evidence="11 12">
    <name type="scientific">Ziziphus jujuba</name>
    <name type="common">Chinese jujube</name>
    <name type="synonym">Ziziphus sativa</name>
    <dbReference type="NCBI Taxonomy" id="326968"/>
    <lineage>
        <taxon>Eukaryota</taxon>
        <taxon>Viridiplantae</taxon>
        <taxon>Streptophyta</taxon>
        <taxon>Embryophyta</taxon>
        <taxon>Tracheophyta</taxon>
        <taxon>Spermatophyta</taxon>
        <taxon>Magnoliopsida</taxon>
        <taxon>eudicotyledons</taxon>
        <taxon>Gunneridae</taxon>
        <taxon>Pentapetalae</taxon>
        <taxon>rosids</taxon>
        <taxon>fabids</taxon>
        <taxon>Rosales</taxon>
        <taxon>Rhamnaceae</taxon>
        <taxon>Paliureae</taxon>
        <taxon>Ziziphus</taxon>
    </lineage>
</organism>